<evidence type="ECO:0000256" key="1">
    <source>
        <dbReference type="SAM" id="MobiDB-lite"/>
    </source>
</evidence>
<dbReference type="InterPro" id="IPR018309">
    <property type="entry name" value="Tscrpt_reg_PadR_C"/>
</dbReference>
<dbReference type="PANTHER" id="PTHR43252">
    <property type="entry name" value="TRANSCRIPTIONAL REGULATOR YQJI"/>
    <property type="match status" value="1"/>
</dbReference>
<feature type="compositionally biased region" description="Basic and acidic residues" evidence="1">
    <location>
        <begin position="174"/>
        <end position="192"/>
    </location>
</feature>
<protein>
    <submittedName>
        <fullName evidence="4">Poly-beta-hydroxybutyrate-responsive repressor</fullName>
    </submittedName>
</protein>
<dbReference type="Pfam" id="PF10400">
    <property type="entry name" value="Vir_act_alpha_C"/>
    <property type="match status" value="1"/>
</dbReference>
<reference evidence="4 5" key="1">
    <citation type="submission" date="2018-12" db="EMBL/GenBank/DDBJ databases">
        <authorList>
            <consortium name="Pathogen Informatics"/>
        </authorList>
    </citation>
    <scope>NUCLEOTIDE SEQUENCE [LARGE SCALE GENOMIC DNA]</scope>
    <source>
        <strain evidence="4 5">NCTC10951</strain>
    </source>
</reference>
<dbReference type="AlphaFoldDB" id="A0A448PIQ7"/>
<dbReference type="OrthoDB" id="3186544at2"/>
<dbReference type="Proteomes" id="UP000268658">
    <property type="component" value="Chromosome"/>
</dbReference>
<gene>
    <name evidence="4" type="ORF">NCTC10951_00691</name>
</gene>
<proteinExistence type="predicted"/>
<evidence type="ECO:0000313" key="5">
    <source>
        <dbReference type="Proteomes" id="UP000268658"/>
    </source>
</evidence>
<dbReference type="EMBL" id="LR134477">
    <property type="protein sequence ID" value="VEI14815.1"/>
    <property type="molecule type" value="Genomic_DNA"/>
</dbReference>
<evidence type="ECO:0000313" key="4">
    <source>
        <dbReference type="EMBL" id="VEI14815.1"/>
    </source>
</evidence>
<feature type="domain" description="Transcription regulator PadR C-terminal" evidence="3">
    <location>
        <begin position="93"/>
        <end position="167"/>
    </location>
</feature>
<accession>A0A448PIQ7</accession>
<dbReference type="SUPFAM" id="SSF46785">
    <property type="entry name" value="Winged helix' DNA-binding domain"/>
    <property type="match status" value="1"/>
</dbReference>
<organism evidence="4 5">
    <name type="scientific">Actinomyces viscosus</name>
    <dbReference type="NCBI Taxonomy" id="1656"/>
    <lineage>
        <taxon>Bacteria</taxon>
        <taxon>Bacillati</taxon>
        <taxon>Actinomycetota</taxon>
        <taxon>Actinomycetes</taxon>
        <taxon>Actinomycetales</taxon>
        <taxon>Actinomycetaceae</taxon>
        <taxon>Actinomyces</taxon>
    </lineage>
</organism>
<dbReference type="Gene3D" id="1.10.10.10">
    <property type="entry name" value="Winged helix-like DNA-binding domain superfamily/Winged helix DNA-binding domain"/>
    <property type="match status" value="1"/>
</dbReference>
<dbReference type="RefSeq" id="WP_126413415.1">
    <property type="nucleotide sequence ID" value="NZ_JASPER010000011.1"/>
</dbReference>
<dbReference type="Pfam" id="PF03551">
    <property type="entry name" value="PadR"/>
    <property type="match status" value="1"/>
</dbReference>
<sequence length="192" mass="21549">MRLRHAILGLLSHAPQSGYDLNRAFNSSIVYFWYADQSQVYRTLDRLEADGAISTQVIPQSGRPDRRVHSLTESGRAELDAWLASPLEPQTDKDPLLARVFFAARLGHEKVDEILTEAEERFRDELEALEAIDIDVVDLDTAMKAAVLRFGIDGTKTQLEWVARTRRAVAADAARTRPDSPEKDETADGESR</sequence>
<dbReference type="InterPro" id="IPR036390">
    <property type="entry name" value="WH_DNA-bd_sf"/>
</dbReference>
<dbReference type="InterPro" id="IPR036388">
    <property type="entry name" value="WH-like_DNA-bd_sf"/>
</dbReference>
<evidence type="ECO:0000259" key="2">
    <source>
        <dbReference type="Pfam" id="PF03551"/>
    </source>
</evidence>
<evidence type="ECO:0000259" key="3">
    <source>
        <dbReference type="Pfam" id="PF10400"/>
    </source>
</evidence>
<dbReference type="PANTHER" id="PTHR43252:SF2">
    <property type="entry name" value="TRANSCRIPTION REGULATOR, PADR-LIKE FAMILY"/>
    <property type="match status" value="1"/>
</dbReference>
<dbReference type="InterPro" id="IPR005149">
    <property type="entry name" value="Tscrpt_reg_PadR_N"/>
</dbReference>
<dbReference type="KEGG" id="avc:NCTC10951_00691"/>
<feature type="region of interest" description="Disordered" evidence="1">
    <location>
        <begin position="169"/>
        <end position="192"/>
    </location>
</feature>
<name>A0A448PIQ7_ACTVI</name>
<feature type="domain" description="Transcription regulator PadR N-terminal" evidence="2">
    <location>
        <begin position="7"/>
        <end position="80"/>
    </location>
</feature>